<name>R8CX77_BACCE</name>
<protein>
    <submittedName>
        <fullName evidence="1">Uncharacterized protein</fullName>
    </submittedName>
</protein>
<dbReference type="AlphaFoldDB" id="R8CX77"/>
<gene>
    <name evidence="1" type="ORF">IGA_03675</name>
</gene>
<comment type="caution">
    <text evidence="1">The sequence shown here is derived from an EMBL/GenBank/DDBJ whole genome shotgun (WGS) entry which is preliminary data.</text>
</comment>
<dbReference type="Proteomes" id="UP000014003">
    <property type="component" value="Unassembled WGS sequence"/>
</dbReference>
<dbReference type="HOGENOM" id="CLU_3022023_0_0_9"/>
<proteinExistence type="predicted"/>
<organism evidence="1 2">
    <name type="scientific">Bacillus cereus HuA3-9</name>
    <dbReference type="NCBI Taxonomy" id="1053205"/>
    <lineage>
        <taxon>Bacteria</taxon>
        <taxon>Bacillati</taxon>
        <taxon>Bacillota</taxon>
        <taxon>Bacilli</taxon>
        <taxon>Bacillales</taxon>
        <taxon>Bacillaceae</taxon>
        <taxon>Bacillus</taxon>
        <taxon>Bacillus cereus group</taxon>
    </lineage>
</organism>
<evidence type="ECO:0000313" key="1">
    <source>
        <dbReference type="EMBL" id="EOO16145.1"/>
    </source>
</evidence>
<evidence type="ECO:0000313" key="2">
    <source>
        <dbReference type="Proteomes" id="UP000014003"/>
    </source>
</evidence>
<reference evidence="1 2" key="1">
    <citation type="submission" date="2012-12" db="EMBL/GenBank/DDBJ databases">
        <title>The Genome Sequence of Bacillus cereus HuA3-9.</title>
        <authorList>
            <consortium name="The Broad Institute Genome Sequencing Platform"/>
            <consortium name="The Broad Institute Genome Sequencing Center for Infectious Disease"/>
            <person name="Feldgarden M."/>
            <person name="Van der Auwera G.A."/>
            <person name="Mahillon J."/>
            <person name="Duprez V."/>
            <person name="Timmery S."/>
            <person name="Mattelet C."/>
            <person name="Dierick K."/>
            <person name="Sun M."/>
            <person name="Yu Z."/>
            <person name="Zhu L."/>
            <person name="Hu X."/>
            <person name="Shank E.B."/>
            <person name="Swiecicka I."/>
            <person name="Hansen B.M."/>
            <person name="Andrup L."/>
            <person name="Walker B."/>
            <person name="Young S.K."/>
            <person name="Zeng Q."/>
            <person name="Gargeya S."/>
            <person name="Fitzgerald M."/>
            <person name="Haas B."/>
            <person name="Abouelleil A."/>
            <person name="Alvarado L."/>
            <person name="Arachchi H.M."/>
            <person name="Berlin A.M."/>
            <person name="Chapman S.B."/>
            <person name="Dewar J."/>
            <person name="Goldberg J."/>
            <person name="Griggs A."/>
            <person name="Gujja S."/>
            <person name="Hansen M."/>
            <person name="Howarth C."/>
            <person name="Imamovic A."/>
            <person name="Larimer J."/>
            <person name="McCowan C."/>
            <person name="Murphy C."/>
            <person name="Neiman D."/>
            <person name="Pearson M."/>
            <person name="Priest M."/>
            <person name="Roberts A."/>
            <person name="Saif S."/>
            <person name="Shea T."/>
            <person name="Sisk P."/>
            <person name="Sykes S."/>
            <person name="Wortman J."/>
            <person name="Nusbaum C."/>
            <person name="Birren B."/>
        </authorList>
    </citation>
    <scope>NUCLEOTIDE SEQUENCE [LARGE SCALE GENOMIC DNA]</scope>
    <source>
        <strain evidence="1 2">HuA3-9</strain>
    </source>
</reference>
<accession>R8CX77</accession>
<sequence length="55" mass="6777">MGTNYKIILSMLGVVVFYCLSNKKEFNNKDAIKYERKRNKRRKYIELQRKPSNWY</sequence>
<dbReference type="EMBL" id="AHDZ01000031">
    <property type="protein sequence ID" value="EOO16145.1"/>
    <property type="molecule type" value="Genomic_DNA"/>
</dbReference>